<dbReference type="PIRSF" id="PIRSF032131">
    <property type="entry name" value="UCP032131"/>
    <property type="match status" value="1"/>
</dbReference>
<accession>A0A0U3L821</accession>
<dbReference type="KEGG" id="rdp:RD2015_2992"/>
<feature type="compositionally biased region" description="Low complexity" evidence="1">
    <location>
        <begin position="80"/>
        <end position="102"/>
    </location>
</feature>
<organism evidence="2 3">
    <name type="scientific">Roseateles depolymerans</name>
    <dbReference type="NCBI Taxonomy" id="76731"/>
    <lineage>
        <taxon>Bacteria</taxon>
        <taxon>Pseudomonadati</taxon>
        <taxon>Pseudomonadota</taxon>
        <taxon>Betaproteobacteria</taxon>
        <taxon>Burkholderiales</taxon>
        <taxon>Sphaerotilaceae</taxon>
        <taxon>Roseateles</taxon>
    </lineage>
</organism>
<dbReference type="STRING" id="76731.RD2015_2992"/>
<name>A0A0U3L821_9BURK</name>
<dbReference type="Proteomes" id="UP000060699">
    <property type="component" value="Chromosome"/>
</dbReference>
<reference evidence="2 3" key="1">
    <citation type="submission" date="2015-12" db="EMBL/GenBank/DDBJ databases">
        <title>Complete genome of Roseateles depolymerans KCTC 42856.</title>
        <authorList>
            <person name="Kim K.M."/>
        </authorList>
    </citation>
    <scope>NUCLEOTIDE SEQUENCE [LARGE SCALE GENOMIC DNA]</scope>
    <source>
        <strain evidence="2 3">KCTC 42856</strain>
    </source>
</reference>
<feature type="compositionally biased region" description="Gly residues" evidence="1">
    <location>
        <begin position="67"/>
        <end position="79"/>
    </location>
</feature>
<protein>
    <submittedName>
        <fullName evidence="2">Uncharacterized protein</fullName>
    </submittedName>
</protein>
<evidence type="ECO:0000313" key="3">
    <source>
        <dbReference type="Proteomes" id="UP000060699"/>
    </source>
</evidence>
<dbReference type="InterPro" id="IPR009562">
    <property type="entry name" value="DUF1178"/>
</dbReference>
<dbReference type="EMBL" id="CP013729">
    <property type="protein sequence ID" value="ALV07454.1"/>
    <property type="molecule type" value="Genomic_DNA"/>
</dbReference>
<dbReference type="OrthoDB" id="5295943at2"/>
<keyword evidence="3" id="KW-1185">Reference proteome</keyword>
<evidence type="ECO:0000313" key="2">
    <source>
        <dbReference type="EMBL" id="ALV07454.1"/>
    </source>
</evidence>
<dbReference type="Pfam" id="PF06676">
    <property type="entry name" value="DUF1178"/>
    <property type="match status" value="1"/>
</dbReference>
<gene>
    <name evidence="2" type="ORF">RD2015_2992</name>
</gene>
<evidence type="ECO:0000256" key="1">
    <source>
        <dbReference type="SAM" id="MobiDB-lite"/>
    </source>
</evidence>
<feature type="region of interest" description="Disordered" evidence="1">
    <location>
        <begin position="50"/>
        <end position="102"/>
    </location>
</feature>
<proteinExistence type="predicted"/>
<dbReference type="AlphaFoldDB" id="A0A0U3L821"/>
<sequence>MLVLNLACEAGHGFEGWFGSAADFESQQQRGLLSCPLCNSVQVRRMPSAPRLNLSSASEPVAPSRGASGGPAGPAGTSGGALAPAGPSGAAPGSSAEGAMAPIDLQRQVMQAVRQIMANTEDVGERFAEEARRIHYGESEARGIRGQATPDEAQALAEEGIEVVTLAVPSALKDPLQ</sequence>
<dbReference type="RefSeq" id="WP_058935563.1">
    <property type="nucleotide sequence ID" value="NZ_CP013729.1"/>
</dbReference>